<name>X1AJ37_9ZZZZ</name>
<comment type="caution">
    <text evidence="1">The sequence shown here is derived from an EMBL/GenBank/DDBJ whole genome shotgun (WGS) entry which is preliminary data.</text>
</comment>
<protein>
    <submittedName>
        <fullName evidence="1">Uncharacterized protein</fullName>
    </submittedName>
</protein>
<dbReference type="AlphaFoldDB" id="X1AJ37"/>
<gene>
    <name evidence="1" type="ORF">S01H4_23996</name>
</gene>
<proteinExistence type="predicted"/>
<organism evidence="1">
    <name type="scientific">marine sediment metagenome</name>
    <dbReference type="NCBI Taxonomy" id="412755"/>
    <lineage>
        <taxon>unclassified sequences</taxon>
        <taxon>metagenomes</taxon>
        <taxon>ecological metagenomes</taxon>
    </lineage>
</organism>
<evidence type="ECO:0000313" key="1">
    <source>
        <dbReference type="EMBL" id="GAG82219.1"/>
    </source>
</evidence>
<dbReference type="EMBL" id="BART01011217">
    <property type="protein sequence ID" value="GAG82219.1"/>
    <property type="molecule type" value="Genomic_DNA"/>
</dbReference>
<feature type="non-terminal residue" evidence="1">
    <location>
        <position position="76"/>
    </location>
</feature>
<accession>X1AJ37</accession>
<sequence>MPKPRMITANFTGITRYDTMEGREYLVAPMIMIVEGVLNGSEGAGLYPADELSKTPQVWNHKPVVVYHPQENGVGI</sequence>
<reference evidence="1" key="1">
    <citation type="journal article" date="2014" name="Front. Microbiol.">
        <title>High frequency of phylogenetically diverse reductive dehalogenase-homologous genes in deep subseafloor sedimentary metagenomes.</title>
        <authorList>
            <person name="Kawai M."/>
            <person name="Futagami T."/>
            <person name="Toyoda A."/>
            <person name="Takaki Y."/>
            <person name="Nishi S."/>
            <person name="Hori S."/>
            <person name="Arai W."/>
            <person name="Tsubouchi T."/>
            <person name="Morono Y."/>
            <person name="Uchiyama I."/>
            <person name="Ito T."/>
            <person name="Fujiyama A."/>
            <person name="Inagaki F."/>
            <person name="Takami H."/>
        </authorList>
    </citation>
    <scope>NUCLEOTIDE SEQUENCE</scope>
    <source>
        <strain evidence="1">Expedition CK06-06</strain>
    </source>
</reference>